<keyword evidence="3" id="KW-1185">Reference proteome</keyword>
<gene>
    <name evidence="2" type="ORF">NHX12_013924</name>
</gene>
<dbReference type="AlphaFoldDB" id="A0A9Q0DAY8"/>
<organism evidence="2 3">
    <name type="scientific">Muraenolepis orangiensis</name>
    <name type="common">Patagonian moray cod</name>
    <dbReference type="NCBI Taxonomy" id="630683"/>
    <lineage>
        <taxon>Eukaryota</taxon>
        <taxon>Metazoa</taxon>
        <taxon>Chordata</taxon>
        <taxon>Craniata</taxon>
        <taxon>Vertebrata</taxon>
        <taxon>Euteleostomi</taxon>
        <taxon>Actinopterygii</taxon>
        <taxon>Neopterygii</taxon>
        <taxon>Teleostei</taxon>
        <taxon>Neoteleostei</taxon>
        <taxon>Acanthomorphata</taxon>
        <taxon>Zeiogadaria</taxon>
        <taxon>Gadariae</taxon>
        <taxon>Gadiformes</taxon>
        <taxon>Muraenolepidoidei</taxon>
        <taxon>Muraenolepididae</taxon>
        <taxon>Muraenolepis</taxon>
    </lineage>
</organism>
<proteinExistence type="predicted"/>
<reference evidence="2" key="1">
    <citation type="submission" date="2022-07" db="EMBL/GenBank/DDBJ databases">
        <title>Chromosome-level genome of Muraenolepis orangiensis.</title>
        <authorList>
            <person name="Kim J."/>
        </authorList>
    </citation>
    <scope>NUCLEOTIDE SEQUENCE</scope>
    <source>
        <strain evidence="2">KU_S4_2022</strain>
        <tissue evidence="2">Muscle</tissue>
    </source>
</reference>
<feature type="non-terminal residue" evidence="2">
    <location>
        <position position="1"/>
    </location>
</feature>
<evidence type="ECO:0000313" key="2">
    <source>
        <dbReference type="EMBL" id="KAJ3585203.1"/>
    </source>
</evidence>
<dbReference type="EMBL" id="JANIIK010000118">
    <property type="protein sequence ID" value="KAJ3585203.1"/>
    <property type="molecule type" value="Genomic_DNA"/>
</dbReference>
<protein>
    <submittedName>
        <fullName evidence="2">Uncharacterized protein</fullName>
    </submittedName>
</protein>
<sequence length="99" mass="11137">IHLDNTGKKKPGGLPEGKKSGPRSHGYDANVLGERMSPRGSVLEAKLPHRRSGSWAAEPWTGVGDYSSPYSDTLRLIVSPPVCRDNRFYSRHRPRQRWL</sequence>
<accession>A0A9Q0DAY8</accession>
<dbReference type="Proteomes" id="UP001148018">
    <property type="component" value="Unassembled WGS sequence"/>
</dbReference>
<evidence type="ECO:0000313" key="3">
    <source>
        <dbReference type="Proteomes" id="UP001148018"/>
    </source>
</evidence>
<feature type="region of interest" description="Disordered" evidence="1">
    <location>
        <begin position="1"/>
        <end position="35"/>
    </location>
</feature>
<evidence type="ECO:0000256" key="1">
    <source>
        <dbReference type="SAM" id="MobiDB-lite"/>
    </source>
</evidence>
<name>A0A9Q0DAY8_9TELE</name>
<comment type="caution">
    <text evidence="2">The sequence shown here is derived from an EMBL/GenBank/DDBJ whole genome shotgun (WGS) entry which is preliminary data.</text>
</comment>